<dbReference type="GO" id="GO:0010181">
    <property type="term" value="F:FMN binding"/>
    <property type="evidence" value="ECO:0007669"/>
    <property type="project" value="InterPro"/>
</dbReference>
<proteinExistence type="predicted"/>
<dbReference type="PANTHER" id="PTHR37297">
    <property type="entry name" value="PROTEIN NRDI"/>
    <property type="match status" value="1"/>
</dbReference>
<evidence type="ECO:0000313" key="2">
    <source>
        <dbReference type="Proteomes" id="UP000568109"/>
    </source>
</evidence>
<feature type="non-terminal residue" evidence="1">
    <location>
        <position position="133"/>
    </location>
</feature>
<dbReference type="InterPro" id="IPR004465">
    <property type="entry name" value="RNR_NrdI"/>
</dbReference>
<organism evidence="1 2">
    <name type="scientific">Candidatus Phytoplasma pruni</name>
    <dbReference type="NCBI Taxonomy" id="479893"/>
    <lineage>
        <taxon>Bacteria</taxon>
        <taxon>Bacillati</taxon>
        <taxon>Mycoplasmatota</taxon>
        <taxon>Mollicutes</taxon>
        <taxon>Acholeplasmatales</taxon>
        <taxon>Acholeplasmataceae</taxon>
        <taxon>Candidatus Phytoplasma</taxon>
        <taxon>16SrIII (X-disease group)</taxon>
    </lineage>
</organism>
<sequence length="133" mass="15338">MKIIFDGQEQGNVYDFVEKLGFPKEHVKKFNNEEEEFFLVTKTVKFGEISDEIENFLEKNSHLAIGVAVSGNKNYGSNFGKAGELISKKFNIPLILKFEGKGFSEDIAFLQKWLKNYKKENKIMDQNMSQTKN</sequence>
<dbReference type="Pfam" id="PF07972">
    <property type="entry name" value="Flavodoxin_NdrI"/>
    <property type="match status" value="1"/>
</dbReference>
<gene>
    <name evidence="1" type="primary">nrdI</name>
    <name evidence="1" type="ORF">HR065_00985</name>
</gene>
<dbReference type="EMBL" id="JABUOH010000029">
    <property type="protein sequence ID" value="NWN45658.1"/>
    <property type="molecule type" value="Genomic_DNA"/>
</dbReference>
<dbReference type="SUPFAM" id="SSF52218">
    <property type="entry name" value="Flavoproteins"/>
    <property type="match status" value="1"/>
</dbReference>
<keyword evidence="2" id="KW-1185">Reference proteome</keyword>
<protein>
    <submittedName>
        <fullName evidence="1">Class Ib ribonucleoside-diphosphate reductase assembly flavoprotein NrdI</fullName>
    </submittedName>
</protein>
<dbReference type="InterPro" id="IPR029039">
    <property type="entry name" value="Flavoprotein-like_sf"/>
</dbReference>
<accession>A0A851HCE1</accession>
<dbReference type="PANTHER" id="PTHR37297:SF1">
    <property type="entry name" value="PROTEIN NRDI"/>
    <property type="match status" value="1"/>
</dbReference>
<name>A0A851HCE1_9MOLU</name>
<dbReference type="Proteomes" id="UP000568109">
    <property type="component" value="Unassembled WGS sequence"/>
</dbReference>
<comment type="caution">
    <text evidence="1">The sequence shown here is derived from an EMBL/GenBank/DDBJ whole genome shotgun (WGS) entry which is preliminary data.</text>
</comment>
<dbReference type="NCBIfam" id="TIGR00333">
    <property type="entry name" value="nrdI"/>
    <property type="match status" value="1"/>
</dbReference>
<dbReference type="RefSeq" id="WP_178734059.1">
    <property type="nucleotide sequence ID" value="NZ_JABUOH010000029.1"/>
</dbReference>
<dbReference type="AlphaFoldDB" id="A0A851HCE1"/>
<evidence type="ECO:0000313" key="1">
    <source>
        <dbReference type="EMBL" id="NWN45658.1"/>
    </source>
</evidence>
<dbReference type="Gene3D" id="3.40.50.360">
    <property type="match status" value="1"/>
</dbReference>
<reference evidence="1 2" key="1">
    <citation type="submission" date="2020-06" db="EMBL/GenBank/DDBJ databases">
        <title>Draft genome sequence of Candidatus Phytoplasma pruni (X-disease group, subgroup 16SrIII-B) strain ChTDIII from Argentina.</title>
        <authorList>
            <person name="Fernandez F.D."/>
            <person name="Zuebert C."/>
            <person name="Huettel B."/>
            <person name="Kube M."/>
            <person name="Conci L.R."/>
        </authorList>
    </citation>
    <scope>NUCLEOTIDE SEQUENCE [LARGE SCALE GENOMIC DNA]</scope>
    <source>
        <strain evidence="1 2">ChTDIII</strain>
    </source>
</reference>